<accession>A0ABD1IV13</accession>
<evidence type="ECO:0000256" key="9">
    <source>
        <dbReference type="SAM" id="Phobius"/>
    </source>
</evidence>
<feature type="transmembrane region" description="Helical" evidence="9">
    <location>
        <begin position="173"/>
        <end position="196"/>
    </location>
</feature>
<evidence type="ECO:0000256" key="6">
    <source>
        <dbReference type="ARBA" id="ARBA00023170"/>
    </source>
</evidence>
<proteinExistence type="predicted"/>
<keyword evidence="7" id="KW-0325">Glycoprotein</keyword>
<evidence type="ECO:0000313" key="11">
    <source>
        <dbReference type="EMBL" id="KAL2078672.1"/>
    </source>
</evidence>
<gene>
    <name evidence="11" type="ORF">ACEWY4_026357</name>
</gene>
<keyword evidence="8" id="KW-0807">Transducer</keyword>
<evidence type="ECO:0000259" key="10">
    <source>
        <dbReference type="PROSITE" id="PS50262"/>
    </source>
</evidence>
<comment type="caution">
    <text evidence="11">The sequence shown here is derived from an EMBL/GenBank/DDBJ whole genome shotgun (WGS) entry which is preliminary data.</text>
</comment>
<organism evidence="11 12">
    <name type="scientific">Coilia grayii</name>
    <name type="common">Gray's grenadier anchovy</name>
    <dbReference type="NCBI Taxonomy" id="363190"/>
    <lineage>
        <taxon>Eukaryota</taxon>
        <taxon>Metazoa</taxon>
        <taxon>Chordata</taxon>
        <taxon>Craniata</taxon>
        <taxon>Vertebrata</taxon>
        <taxon>Euteleostomi</taxon>
        <taxon>Actinopterygii</taxon>
        <taxon>Neopterygii</taxon>
        <taxon>Teleostei</taxon>
        <taxon>Clupei</taxon>
        <taxon>Clupeiformes</taxon>
        <taxon>Clupeoidei</taxon>
        <taxon>Engraulidae</taxon>
        <taxon>Coilinae</taxon>
        <taxon>Coilia</taxon>
    </lineage>
</organism>
<evidence type="ECO:0000256" key="8">
    <source>
        <dbReference type="ARBA" id="ARBA00023224"/>
    </source>
</evidence>
<feature type="transmembrane region" description="Helical" evidence="9">
    <location>
        <begin position="217"/>
        <end position="241"/>
    </location>
</feature>
<dbReference type="GO" id="GO:0016020">
    <property type="term" value="C:membrane"/>
    <property type="evidence" value="ECO:0007669"/>
    <property type="project" value="UniProtKB-SubCell"/>
</dbReference>
<reference evidence="11 12" key="1">
    <citation type="submission" date="2024-09" db="EMBL/GenBank/DDBJ databases">
        <title>A chromosome-level genome assembly of Gray's grenadier anchovy, Coilia grayii.</title>
        <authorList>
            <person name="Fu Z."/>
        </authorList>
    </citation>
    <scope>NUCLEOTIDE SEQUENCE [LARGE SCALE GENOMIC DNA]</scope>
    <source>
        <strain evidence="11">G4</strain>
        <tissue evidence="11">Muscle</tissue>
    </source>
</reference>
<keyword evidence="12" id="KW-1185">Reference proteome</keyword>
<keyword evidence="4" id="KW-0297">G-protein coupled receptor</keyword>
<keyword evidence="6" id="KW-0675">Receptor</keyword>
<dbReference type="PROSITE" id="PS50262">
    <property type="entry name" value="G_PROTEIN_RECEP_F1_2"/>
    <property type="match status" value="1"/>
</dbReference>
<keyword evidence="5 9" id="KW-0472">Membrane</keyword>
<evidence type="ECO:0000256" key="1">
    <source>
        <dbReference type="ARBA" id="ARBA00004141"/>
    </source>
</evidence>
<dbReference type="EMBL" id="JBHFQA010000023">
    <property type="protein sequence ID" value="KAL2078672.1"/>
    <property type="molecule type" value="Genomic_DNA"/>
</dbReference>
<dbReference type="Proteomes" id="UP001591681">
    <property type="component" value="Unassembled WGS sequence"/>
</dbReference>
<evidence type="ECO:0000256" key="3">
    <source>
        <dbReference type="ARBA" id="ARBA00022989"/>
    </source>
</evidence>
<feature type="transmembrane region" description="Helical" evidence="9">
    <location>
        <begin position="69"/>
        <end position="92"/>
    </location>
</feature>
<evidence type="ECO:0000256" key="5">
    <source>
        <dbReference type="ARBA" id="ARBA00023136"/>
    </source>
</evidence>
<dbReference type="InterPro" id="IPR000276">
    <property type="entry name" value="GPCR_Rhodpsn"/>
</dbReference>
<dbReference type="AlphaFoldDB" id="A0ABD1IV13"/>
<evidence type="ECO:0000313" key="12">
    <source>
        <dbReference type="Proteomes" id="UP001591681"/>
    </source>
</evidence>
<dbReference type="GO" id="GO:0004930">
    <property type="term" value="F:G protein-coupled receptor activity"/>
    <property type="evidence" value="ECO:0007669"/>
    <property type="project" value="UniProtKB-KW"/>
</dbReference>
<feature type="transmembrane region" description="Helical" evidence="9">
    <location>
        <begin position="112"/>
        <end position="130"/>
    </location>
</feature>
<keyword evidence="2 9" id="KW-0812">Transmembrane</keyword>
<name>A0ABD1IV13_9TELE</name>
<evidence type="ECO:0000256" key="2">
    <source>
        <dbReference type="ARBA" id="ARBA00022692"/>
    </source>
</evidence>
<feature type="transmembrane region" description="Helical" evidence="9">
    <location>
        <begin position="142"/>
        <end position="161"/>
    </location>
</feature>
<dbReference type="Pfam" id="PF00001">
    <property type="entry name" value="7tm_1"/>
    <property type="match status" value="1"/>
</dbReference>
<dbReference type="PANTHER" id="PTHR24232">
    <property type="entry name" value="G-PROTEIN COUPLED RECEPTOR"/>
    <property type="match status" value="1"/>
</dbReference>
<dbReference type="Gene3D" id="1.20.1070.10">
    <property type="entry name" value="Rhodopsin 7-helix transmembrane proteins"/>
    <property type="match status" value="1"/>
</dbReference>
<feature type="transmembrane region" description="Helical" evidence="9">
    <location>
        <begin position="32"/>
        <end position="57"/>
    </location>
</feature>
<evidence type="ECO:0000256" key="7">
    <source>
        <dbReference type="ARBA" id="ARBA00023180"/>
    </source>
</evidence>
<keyword evidence="3 9" id="KW-1133">Transmembrane helix</keyword>
<evidence type="ECO:0000256" key="4">
    <source>
        <dbReference type="ARBA" id="ARBA00023040"/>
    </source>
</evidence>
<dbReference type="PANTHER" id="PTHR24232:SF107">
    <property type="entry name" value="HYDROXYCARBOXYLIC ACID RECEPTOR 2-LIKE"/>
    <property type="match status" value="1"/>
</dbReference>
<protein>
    <recommendedName>
        <fullName evidence="10">G-protein coupled receptors family 1 profile domain-containing protein</fullName>
    </recommendedName>
</protein>
<feature type="domain" description="G-protein coupled receptors family 1 profile" evidence="10">
    <location>
        <begin position="48"/>
        <end position="272"/>
    </location>
</feature>
<dbReference type="InterPro" id="IPR017452">
    <property type="entry name" value="GPCR_Rhodpsn_7TM"/>
</dbReference>
<sequence length="291" mass="31681">MDVDVLVSNFTNGGNSTGNRNIYCLAAPVGPLVWSVFCVPCVCVGLPASVGLLWVLIQRQRSGFSSDTYMLNLTAMDLIYNSSIPLAILNSFLLRNPYVLQATIIANSFNNMGRPLFTVCICADCYVAVLHPITYMKMKLSSYRLAACVVVWVVSIAYGTAFGSNTQLLFSPFLVIPFVVSLLPIVFLDVSILCALRKPDPAGRRGVHPQKQKAMRTIAYSLAMAVTAYLPPLVVFGSSALLPQSPQELFCRIAVPSTIPTMMASSIMPLFSLKNLGCLNDAMKRCCDRSV</sequence>
<feature type="transmembrane region" description="Helical" evidence="9">
    <location>
        <begin position="253"/>
        <end position="273"/>
    </location>
</feature>
<comment type="subcellular location">
    <subcellularLocation>
        <location evidence="1">Membrane</location>
        <topology evidence="1">Multi-pass membrane protein</topology>
    </subcellularLocation>
</comment>
<dbReference type="SUPFAM" id="SSF81321">
    <property type="entry name" value="Family A G protein-coupled receptor-like"/>
    <property type="match status" value="1"/>
</dbReference>